<reference evidence="1" key="1">
    <citation type="submission" date="2014-11" db="EMBL/GenBank/DDBJ databases">
        <authorList>
            <person name="Amaro Gonzalez C."/>
        </authorList>
    </citation>
    <scope>NUCLEOTIDE SEQUENCE</scope>
</reference>
<reference evidence="1" key="2">
    <citation type="journal article" date="2015" name="Fish Shellfish Immunol.">
        <title>Early steps in the European eel (Anguilla anguilla)-Vibrio vulnificus interaction in the gills: Role of the RtxA13 toxin.</title>
        <authorList>
            <person name="Callol A."/>
            <person name="Pajuelo D."/>
            <person name="Ebbesson L."/>
            <person name="Teles M."/>
            <person name="MacKenzie S."/>
            <person name="Amaro C."/>
        </authorList>
    </citation>
    <scope>NUCLEOTIDE SEQUENCE</scope>
</reference>
<accession>A0A0E9QTF7</accession>
<protein>
    <submittedName>
        <fullName evidence="1">Uncharacterized protein</fullName>
    </submittedName>
</protein>
<dbReference type="EMBL" id="GBXM01089204">
    <property type="protein sequence ID" value="JAH19373.1"/>
    <property type="molecule type" value="Transcribed_RNA"/>
</dbReference>
<dbReference type="AlphaFoldDB" id="A0A0E9QTF7"/>
<organism evidence="1">
    <name type="scientific">Anguilla anguilla</name>
    <name type="common">European freshwater eel</name>
    <name type="synonym">Muraena anguilla</name>
    <dbReference type="NCBI Taxonomy" id="7936"/>
    <lineage>
        <taxon>Eukaryota</taxon>
        <taxon>Metazoa</taxon>
        <taxon>Chordata</taxon>
        <taxon>Craniata</taxon>
        <taxon>Vertebrata</taxon>
        <taxon>Euteleostomi</taxon>
        <taxon>Actinopterygii</taxon>
        <taxon>Neopterygii</taxon>
        <taxon>Teleostei</taxon>
        <taxon>Anguilliformes</taxon>
        <taxon>Anguillidae</taxon>
        <taxon>Anguilla</taxon>
    </lineage>
</organism>
<proteinExistence type="predicted"/>
<name>A0A0E9QTF7_ANGAN</name>
<sequence length="60" mass="6902">MEARVLVNILALRALRTLLTSYPTVLQRFFLQLRQTPRSNMSLLPQLYAWLASARSAVNQ</sequence>
<evidence type="ECO:0000313" key="1">
    <source>
        <dbReference type="EMBL" id="JAH19373.1"/>
    </source>
</evidence>